<reference evidence="5 6" key="1">
    <citation type="submission" date="2019-05" db="EMBL/GenBank/DDBJ databases">
        <title>Nesterenkonia sp. GY239, isolated from the Southern Atlantic Ocean.</title>
        <authorList>
            <person name="Zhang G."/>
        </authorList>
    </citation>
    <scope>NUCLEOTIDE SEQUENCE [LARGE SCALE GENOMIC DNA]</scope>
    <source>
        <strain evidence="5 6">GY239</strain>
    </source>
</reference>
<dbReference type="Proteomes" id="UP000306544">
    <property type="component" value="Unassembled WGS sequence"/>
</dbReference>
<feature type="compositionally biased region" description="Polar residues" evidence="4">
    <location>
        <begin position="260"/>
        <end position="273"/>
    </location>
</feature>
<protein>
    <submittedName>
        <fullName evidence="5">GvpL/GvpF family gas vesicle protein</fullName>
    </submittedName>
</protein>
<evidence type="ECO:0000313" key="5">
    <source>
        <dbReference type="EMBL" id="TLP75555.1"/>
    </source>
</evidence>
<evidence type="ECO:0000256" key="3">
    <source>
        <dbReference type="ARBA" id="ARBA00035643"/>
    </source>
</evidence>
<evidence type="ECO:0000256" key="2">
    <source>
        <dbReference type="ARBA" id="ARBA00035108"/>
    </source>
</evidence>
<evidence type="ECO:0000313" key="6">
    <source>
        <dbReference type="Proteomes" id="UP000306544"/>
    </source>
</evidence>
<keyword evidence="1" id="KW-0304">Gas vesicle</keyword>
<sequence>MSSETLYVYAIIPAGSPAPTGAGINGSQLHTVEAEPVSAVVHTHHAGPYEGPDEDVKRWVLEHSDVIEECWNQASSVLPVSFNVMVQASETSGATAAEQLRGWLQDSGQELKQRLQELAGTSELRVEIALDAAQFPQNEPEVLEATRELAGKPAGVRRLLEKRLEKVQRRLTDAGADRLYPDYRMRLAAQCQQIQDYATTQRPEGTVSVLSAACLVDSERISELGAELTQIQQEQPSARIRFLGPWPPYSFVDIDAGAGSASTPQEGKSSAET</sequence>
<accession>A0A5R9AC06</accession>
<comment type="subcellular location">
    <subcellularLocation>
        <location evidence="2">Gas vesicle</location>
    </subcellularLocation>
</comment>
<evidence type="ECO:0000256" key="4">
    <source>
        <dbReference type="SAM" id="MobiDB-lite"/>
    </source>
</evidence>
<proteinExistence type="inferred from homology"/>
<dbReference type="RefSeq" id="WP_138170298.1">
    <property type="nucleotide sequence ID" value="NZ_VAWA01000008.1"/>
</dbReference>
<dbReference type="Pfam" id="PF06386">
    <property type="entry name" value="GvpL_GvpF"/>
    <property type="match status" value="1"/>
</dbReference>
<name>A0A5R9AC06_9MICC</name>
<dbReference type="PANTHER" id="PTHR36852:SF1">
    <property type="entry name" value="PROTEIN GVPL 2"/>
    <property type="match status" value="1"/>
</dbReference>
<feature type="region of interest" description="Disordered" evidence="4">
    <location>
        <begin position="254"/>
        <end position="273"/>
    </location>
</feature>
<organism evidence="5 6">
    <name type="scientific">Nesterenkonia sphaerica</name>
    <dbReference type="NCBI Taxonomy" id="1804988"/>
    <lineage>
        <taxon>Bacteria</taxon>
        <taxon>Bacillati</taxon>
        <taxon>Actinomycetota</taxon>
        <taxon>Actinomycetes</taxon>
        <taxon>Micrococcales</taxon>
        <taxon>Micrococcaceae</taxon>
        <taxon>Nesterenkonia</taxon>
    </lineage>
</organism>
<comment type="caution">
    <text evidence="5">The sequence shown here is derived from an EMBL/GenBank/DDBJ whole genome shotgun (WGS) entry which is preliminary data.</text>
</comment>
<dbReference type="GO" id="GO:0031411">
    <property type="term" value="C:gas vesicle"/>
    <property type="evidence" value="ECO:0007669"/>
    <property type="project" value="UniProtKB-SubCell"/>
</dbReference>
<gene>
    <name evidence="5" type="ORF">FEF27_07840</name>
</gene>
<keyword evidence="6" id="KW-1185">Reference proteome</keyword>
<dbReference type="InterPro" id="IPR009430">
    <property type="entry name" value="GvpL/GvpF"/>
</dbReference>
<dbReference type="AlphaFoldDB" id="A0A5R9AC06"/>
<dbReference type="PANTHER" id="PTHR36852">
    <property type="entry name" value="PROTEIN GVPL 2"/>
    <property type="match status" value="1"/>
</dbReference>
<dbReference type="EMBL" id="VAWA01000008">
    <property type="protein sequence ID" value="TLP75555.1"/>
    <property type="molecule type" value="Genomic_DNA"/>
</dbReference>
<evidence type="ECO:0000256" key="1">
    <source>
        <dbReference type="ARBA" id="ARBA00022987"/>
    </source>
</evidence>
<comment type="similarity">
    <text evidence="3">Belongs to the gas vesicle GvpF/GvpL family.</text>
</comment>
<dbReference type="GO" id="GO:0031412">
    <property type="term" value="P:gas vesicle organization"/>
    <property type="evidence" value="ECO:0007669"/>
    <property type="project" value="InterPro"/>
</dbReference>
<dbReference type="OrthoDB" id="146444at2"/>